<keyword evidence="13 19" id="KW-1133">Transmembrane helix</keyword>
<dbReference type="InterPro" id="IPR000374">
    <property type="entry name" value="PC_trans"/>
</dbReference>
<dbReference type="GO" id="GO:0005886">
    <property type="term" value="C:plasma membrane"/>
    <property type="evidence" value="ECO:0007669"/>
    <property type="project" value="UniProtKB-SubCell"/>
</dbReference>
<dbReference type="Pfam" id="PF01148">
    <property type="entry name" value="CTP_transf_1"/>
    <property type="match status" value="1"/>
</dbReference>
<evidence type="ECO:0000256" key="13">
    <source>
        <dbReference type="ARBA" id="ARBA00022989"/>
    </source>
</evidence>
<organism evidence="20 21">
    <name type="scientific">Desulfotomaculum copahuensis</name>
    <dbReference type="NCBI Taxonomy" id="1838280"/>
    <lineage>
        <taxon>Bacteria</taxon>
        <taxon>Bacillati</taxon>
        <taxon>Bacillota</taxon>
        <taxon>Clostridia</taxon>
        <taxon>Eubacteriales</taxon>
        <taxon>Desulfotomaculaceae</taxon>
        <taxon>Desulfotomaculum</taxon>
    </lineage>
</organism>
<feature type="transmembrane region" description="Helical" evidence="19">
    <location>
        <begin position="12"/>
        <end position="43"/>
    </location>
</feature>
<proteinExistence type="inferred from homology"/>
<dbReference type="PANTHER" id="PTHR46382:SF1">
    <property type="entry name" value="PHOSPHATIDATE CYTIDYLYLTRANSFERASE"/>
    <property type="match status" value="1"/>
</dbReference>
<comment type="caution">
    <text evidence="20">The sequence shown here is derived from an EMBL/GenBank/DDBJ whole genome shotgun (WGS) entry which is preliminary data.</text>
</comment>
<evidence type="ECO:0000256" key="6">
    <source>
        <dbReference type="ARBA" id="ARBA00012487"/>
    </source>
</evidence>
<evidence type="ECO:0000256" key="12">
    <source>
        <dbReference type="ARBA" id="ARBA00022695"/>
    </source>
</evidence>
<evidence type="ECO:0000256" key="8">
    <source>
        <dbReference type="ARBA" id="ARBA00022475"/>
    </source>
</evidence>
<dbReference type="RefSeq" id="WP_066666598.1">
    <property type="nucleotide sequence ID" value="NZ_LYVF01000047.1"/>
</dbReference>
<dbReference type="UniPathway" id="UPA00557">
    <property type="reaction ID" value="UER00614"/>
</dbReference>
<name>A0A1B7LHX3_9FIRM</name>
<reference evidence="20 21" key="1">
    <citation type="submission" date="2016-04" db="EMBL/GenBank/DDBJ databases">
        <authorList>
            <person name="Evans L.H."/>
            <person name="Alamgir A."/>
            <person name="Owens N."/>
            <person name="Weber N.D."/>
            <person name="Virtaneva K."/>
            <person name="Barbian K."/>
            <person name="Babar A."/>
            <person name="Rosenke K."/>
        </authorList>
    </citation>
    <scope>NUCLEOTIDE SEQUENCE [LARGE SCALE GENOMIC DNA]</scope>
    <source>
        <strain evidence="20 21">LMa1</strain>
    </source>
</reference>
<sequence>MLRQRILSAAAGIPLIILAVWHGGIALLLLVAVLMLLGILEIVGIFERLNLRPPLWLAMLGSLLLLGSAYLYKDEGFAAAITLVVILFLAVTVLLYPGYTPVDGAAALLATLYIGLFAYLYLMRLFDAGWIWLTFTLAGTWASDTLAYFVGRSLGRHHLAPVLSPGKTVEGAAGGVAGSVLAALVFLYLYPFLPRGPVLLLGVLLGAAAQVGDLVESAFKRQAGVKDAGGLIPGHGGILDRFDSMLFTAPLVYYFVAKFIIS</sequence>
<evidence type="ECO:0000256" key="4">
    <source>
        <dbReference type="ARBA" id="ARBA00005189"/>
    </source>
</evidence>
<keyword evidence="21" id="KW-1185">Reference proteome</keyword>
<evidence type="ECO:0000256" key="3">
    <source>
        <dbReference type="ARBA" id="ARBA00005119"/>
    </source>
</evidence>
<accession>A0A1B7LHX3</accession>
<keyword evidence="14" id="KW-0443">Lipid metabolism</keyword>
<feature type="transmembrane region" description="Helical" evidence="19">
    <location>
        <begin position="79"/>
        <end position="99"/>
    </location>
</feature>
<evidence type="ECO:0000256" key="5">
    <source>
        <dbReference type="ARBA" id="ARBA00010185"/>
    </source>
</evidence>
<dbReference type="STRING" id="1838280.A6M21_05115"/>
<comment type="pathway">
    <text evidence="3 18">Phospholipid metabolism; CDP-diacylglycerol biosynthesis; CDP-diacylglycerol from sn-glycerol 3-phosphate: step 3/3.</text>
</comment>
<evidence type="ECO:0000256" key="19">
    <source>
        <dbReference type="SAM" id="Phobius"/>
    </source>
</evidence>
<comment type="subcellular location">
    <subcellularLocation>
        <location evidence="2">Cell membrane</location>
        <topology evidence="2">Multi-pass membrane protein</topology>
    </subcellularLocation>
</comment>
<dbReference type="GO" id="GO:0016024">
    <property type="term" value="P:CDP-diacylglycerol biosynthetic process"/>
    <property type="evidence" value="ECO:0007669"/>
    <property type="project" value="UniProtKB-UniPathway"/>
</dbReference>
<evidence type="ECO:0000256" key="17">
    <source>
        <dbReference type="ARBA" id="ARBA00023264"/>
    </source>
</evidence>
<keyword evidence="11 18" id="KW-0812">Transmembrane</keyword>
<dbReference type="OrthoDB" id="9799199at2"/>
<evidence type="ECO:0000256" key="10">
    <source>
        <dbReference type="ARBA" id="ARBA00022679"/>
    </source>
</evidence>
<comment type="catalytic activity">
    <reaction evidence="1 18">
        <text>a 1,2-diacyl-sn-glycero-3-phosphate + CTP + H(+) = a CDP-1,2-diacyl-sn-glycerol + diphosphate</text>
        <dbReference type="Rhea" id="RHEA:16229"/>
        <dbReference type="ChEBI" id="CHEBI:15378"/>
        <dbReference type="ChEBI" id="CHEBI:33019"/>
        <dbReference type="ChEBI" id="CHEBI:37563"/>
        <dbReference type="ChEBI" id="CHEBI:58332"/>
        <dbReference type="ChEBI" id="CHEBI:58608"/>
        <dbReference type="EC" id="2.7.7.41"/>
    </reaction>
</comment>
<feature type="transmembrane region" description="Helical" evidence="19">
    <location>
        <begin position="55"/>
        <end position="72"/>
    </location>
</feature>
<evidence type="ECO:0000256" key="16">
    <source>
        <dbReference type="ARBA" id="ARBA00023209"/>
    </source>
</evidence>
<evidence type="ECO:0000256" key="14">
    <source>
        <dbReference type="ARBA" id="ARBA00023098"/>
    </source>
</evidence>
<evidence type="ECO:0000256" key="15">
    <source>
        <dbReference type="ARBA" id="ARBA00023136"/>
    </source>
</evidence>
<evidence type="ECO:0000256" key="18">
    <source>
        <dbReference type="RuleBase" id="RU003938"/>
    </source>
</evidence>
<keyword evidence="9" id="KW-0444">Lipid biosynthesis</keyword>
<dbReference type="GO" id="GO:0004605">
    <property type="term" value="F:phosphatidate cytidylyltransferase activity"/>
    <property type="evidence" value="ECO:0007669"/>
    <property type="project" value="UniProtKB-EC"/>
</dbReference>
<dbReference type="PROSITE" id="PS01315">
    <property type="entry name" value="CDS"/>
    <property type="match status" value="1"/>
</dbReference>
<keyword evidence="8" id="KW-1003">Cell membrane</keyword>
<dbReference type="AlphaFoldDB" id="A0A1B7LHX3"/>
<feature type="transmembrane region" description="Helical" evidence="19">
    <location>
        <begin position="129"/>
        <end position="151"/>
    </location>
</feature>
<dbReference type="PANTHER" id="PTHR46382">
    <property type="entry name" value="PHOSPHATIDATE CYTIDYLYLTRANSFERASE"/>
    <property type="match status" value="1"/>
</dbReference>
<dbReference type="EMBL" id="LYVF01000047">
    <property type="protein sequence ID" value="OAT85858.1"/>
    <property type="molecule type" value="Genomic_DNA"/>
</dbReference>
<evidence type="ECO:0000256" key="9">
    <source>
        <dbReference type="ARBA" id="ARBA00022516"/>
    </source>
</evidence>
<feature type="transmembrane region" description="Helical" evidence="19">
    <location>
        <begin position="105"/>
        <end position="122"/>
    </location>
</feature>
<gene>
    <name evidence="20" type="ORF">A6M21_05115</name>
</gene>
<evidence type="ECO:0000256" key="7">
    <source>
        <dbReference type="ARBA" id="ARBA00019373"/>
    </source>
</evidence>
<evidence type="ECO:0000313" key="20">
    <source>
        <dbReference type="EMBL" id="OAT85858.1"/>
    </source>
</evidence>
<evidence type="ECO:0000256" key="11">
    <source>
        <dbReference type="ARBA" id="ARBA00022692"/>
    </source>
</evidence>
<keyword evidence="15 19" id="KW-0472">Membrane</keyword>
<keyword evidence="17" id="KW-1208">Phospholipid metabolism</keyword>
<keyword evidence="10 18" id="KW-0808">Transferase</keyword>
<keyword evidence="16" id="KW-0594">Phospholipid biosynthesis</keyword>
<evidence type="ECO:0000256" key="1">
    <source>
        <dbReference type="ARBA" id="ARBA00001698"/>
    </source>
</evidence>
<keyword evidence="12 18" id="KW-0548">Nucleotidyltransferase</keyword>
<feature type="transmembrane region" description="Helical" evidence="19">
    <location>
        <begin position="171"/>
        <end position="190"/>
    </location>
</feature>
<protein>
    <recommendedName>
        <fullName evidence="7 18">Phosphatidate cytidylyltransferase</fullName>
        <ecNumber evidence="6 18">2.7.7.41</ecNumber>
    </recommendedName>
</protein>
<evidence type="ECO:0000313" key="21">
    <source>
        <dbReference type="Proteomes" id="UP000078532"/>
    </source>
</evidence>
<comment type="similarity">
    <text evidence="5 18">Belongs to the CDS family.</text>
</comment>
<evidence type="ECO:0000256" key="2">
    <source>
        <dbReference type="ARBA" id="ARBA00004651"/>
    </source>
</evidence>
<dbReference type="Proteomes" id="UP000078532">
    <property type="component" value="Unassembled WGS sequence"/>
</dbReference>
<dbReference type="EC" id="2.7.7.41" evidence="6 18"/>
<comment type="pathway">
    <text evidence="4">Lipid metabolism.</text>
</comment>